<organism evidence="2 3">
    <name type="scientific">Acinetobacter chinensis</name>
    <dbReference type="NCBI Taxonomy" id="2004650"/>
    <lineage>
        <taxon>Bacteria</taxon>
        <taxon>Pseudomonadati</taxon>
        <taxon>Pseudomonadota</taxon>
        <taxon>Gammaproteobacteria</taxon>
        <taxon>Moraxellales</taxon>
        <taxon>Moraxellaceae</taxon>
        <taxon>Acinetobacter</taxon>
    </lineage>
</organism>
<keyword evidence="1" id="KW-0732">Signal</keyword>
<feature type="signal peptide" evidence="1">
    <location>
        <begin position="1"/>
        <end position="19"/>
    </location>
</feature>
<evidence type="ECO:0000313" key="2">
    <source>
        <dbReference type="EMBL" id="AXY57515.1"/>
    </source>
</evidence>
<proteinExistence type="predicted"/>
<dbReference type="AlphaFoldDB" id="A0A3B7LZP6"/>
<dbReference type="KEGG" id="achi:CDG60_13675"/>
<accession>A0A3B7LZP6</accession>
<evidence type="ECO:0000313" key="3">
    <source>
        <dbReference type="Proteomes" id="UP000263753"/>
    </source>
</evidence>
<name>A0A3B7LZP6_9GAMM</name>
<dbReference type="EMBL" id="CP032134">
    <property type="protein sequence ID" value="AXY57515.1"/>
    <property type="molecule type" value="Genomic_DNA"/>
</dbReference>
<dbReference type="RefSeq" id="WP_087513325.1">
    <property type="nucleotide sequence ID" value="NZ_CP032134.1"/>
</dbReference>
<sequence length="229" mass="24661">MNKRIIFTLFMAVSAFSHAGLVDLDNDALTQVTGQGGADLSWTLSLNHKYANDMSLSSISKMDANGKVTEAYYSTQCVSDILCRVAVAFNNQKVSDLDKNGNAQQKWLVLKKFQGTLQVDKFQLDGTTILNKDGNQQSAMKLTFLDDKPLKIRNLGFTSASIEVGAAGAEQGYANNKVYGQGGYATNAATFDTGTEKGFMGMNVHGNLQMSGNLKVFSYNCTGAAGSRC</sequence>
<feature type="chain" id="PRO_5017716558" evidence="1">
    <location>
        <begin position="20"/>
        <end position="229"/>
    </location>
</feature>
<protein>
    <submittedName>
        <fullName evidence="2">Uncharacterized protein</fullName>
    </submittedName>
</protein>
<evidence type="ECO:0000256" key="1">
    <source>
        <dbReference type="SAM" id="SignalP"/>
    </source>
</evidence>
<dbReference type="Proteomes" id="UP000263753">
    <property type="component" value="Chromosome"/>
</dbReference>
<gene>
    <name evidence="2" type="ORF">CDG60_13675</name>
</gene>
<reference evidence="3" key="1">
    <citation type="submission" date="2018-09" db="EMBL/GenBank/DDBJ databases">
        <title>The complete genome of Acinetobacter sp. strain WCHAc010005.</title>
        <authorList>
            <person name="Hu Y."/>
            <person name="Long H."/>
            <person name="Feng Y."/>
            <person name="Zong Z."/>
        </authorList>
    </citation>
    <scope>NUCLEOTIDE SEQUENCE [LARGE SCALE GENOMIC DNA]</scope>
    <source>
        <strain evidence="3">WCHAc010005</strain>
    </source>
</reference>